<dbReference type="EMBL" id="SDMP01000016">
    <property type="protein sequence ID" value="RYR05700.1"/>
    <property type="molecule type" value="Genomic_DNA"/>
</dbReference>
<keyword evidence="2" id="KW-1185">Reference proteome</keyword>
<dbReference type="AlphaFoldDB" id="A0A444YUU5"/>
<evidence type="ECO:0000313" key="1">
    <source>
        <dbReference type="EMBL" id="RYR05700.1"/>
    </source>
</evidence>
<dbReference type="Proteomes" id="UP000289738">
    <property type="component" value="Chromosome B06"/>
</dbReference>
<name>A0A444YUU5_ARAHY</name>
<proteinExistence type="predicted"/>
<reference evidence="1 2" key="1">
    <citation type="submission" date="2019-01" db="EMBL/GenBank/DDBJ databases">
        <title>Sequencing of cultivated peanut Arachis hypogaea provides insights into genome evolution and oil improvement.</title>
        <authorList>
            <person name="Chen X."/>
        </authorList>
    </citation>
    <scope>NUCLEOTIDE SEQUENCE [LARGE SCALE GENOMIC DNA]</scope>
    <source>
        <strain evidence="2">cv. Fuhuasheng</strain>
        <tissue evidence="1">Leaves</tissue>
    </source>
</reference>
<dbReference type="PANTHER" id="PTHR33491">
    <property type="entry name" value="OSJNBA0016N04.9 PROTEIN"/>
    <property type="match status" value="1"/>
</dbReference>
<protein>
    <recommendedName>
        <fullName evidence="3">Wall-associated receptor kinase galacturonan-binding domain-containing protein</fullName>
    </recommendedName>
</protein>
<evidence type="ECO:0008006" key="3">
    <source>
        <dbReference type="Google" id="ProtNLM"/>
    </source>
</evidence>
<comment type="caution">
    <text evidence="1">The sequence shown here is derived from an EMBL/GenBank/DDBJ whole genome shotgun (WGS) entry which is preliminary data.</text>
</comment>
<dbReference type="STRING" id="3818.A0A444YUU5"/>
<accession>A0A444YUU5</accession>
<evidence type="ECO:0000313" key="2">
    <source>
        <dbReference type="Proteomes" id="UP000289738"/>
    </source>
</evidence>
<gene>
    <name evidence="1" type="ORF">Ahy_B06g085532</name>
</gene>
<sequence length="456" mass="50784">MGCVTKCHNMSMAIDDGHCFGNGCSELDIPIGMRTIAIQVANYFTCGYSFAVENGYYSFSKDHVENLPYQMFPVVFDWSVRNKTSYEERDGYAISYCSKWRASDVQGACNLIWDNKPVIATNISQDQVDILTSAIVVYYDITHGNHVSFSSSSTITNGLSFIISSKDNKFVGVGCSTYGYLTIYSNTNGYIIGCVTKCHNMSMAIDDRHCSDNGCCELDIPTGMRTVAIQVGTYFYCGNSFVVKNGYYSFSKDDVENLPYQIFPVVFNWIVGNETCKESLSRESFKVTCTSTISGLIWDNKPIIATNVSQDQVDILTFAIEVYCDSTHGNHVSFSSSSTITNGLSFIISRKDNKFVGVSCSTYGYLTIYSNTSGYIMGCVTKYHNMSMAIDDGHCSGNGCCELDIPTGMRTIAIQVATYFYCGYSFVVKNGYYSFSKDHMENLPYQMFPVVFDWSV</sequence>
<organism evidence="1 2">
    <name type="scientific">Arachis hypogaea</name>
    <name type="common">Peanut</name>
    <dbReference type="NCBI Taxonomy" id="3818"/>
    <lineage>
        <taxon>Eukaryota</taxon>
        <taxon>Viridiplantae</taxon>
        <taxon>Streptophyta</taxon>
        <taxon>Embryophyta</taxon>
        <taxon>Tracheophyta</taxon>
        <taxon>Spermatophyta</taxon>
        <taxon>Magnoliopsida</taxon>
        <taxon>eudicotyledons</taxon>
        <taxon>Gunneridae</taxon>
        <taxon>Pentapetalae</taxon>
        <taxon>rosids</taxon>
        <taxon>fabids</taxon>
        <taxon>Fabales</taxon>
        <taxon>Fabaceae</taxon>
        <taxon>Papilionoideae</taxon>
        <taxon>50 kb inversion clade</taxon>
        <taxon>dalbergioids sensu lato</taxon>
        <taxon>Dalbergieae</taxon>
        <taxon>Pterocarpus clade</taxon>
        <taxon>Arachis</taxon>
    </lineage>
</organism>